<dbReference type="InterPro" id="IPR052025">
    <property type="entry name" value="Xyloglucanase_GH74"/>
</dbReference>
<dbReference type="Proteomes" id="UP000241074">
    <property type="component" value="Chromosome"/>
</dbReference>
<evidence type="ECO:0000313" key="3">
    <source>
        <dbReference type="Proteomes" id="UP000241074"/>
    </source>
</evidence>
<dbReference type="OrthoDB" id="5711096at2"/>
<dbReference type="EMBL" id="CP027860">
    <property type="protein sequence ID" value="AVP97738.1"/>
    <property type="molecule type" value="Genomic_DNA"/>
</dbReference>
<dbReference type="AlphaFoldDB" id="A0A2P1PSC2"/>
<keyword evidence="3" id="KW-1185">Reference proteome</keyword>
<reference evidence="2 3" key="1">
    <citation type="submission" date="2018-03" db="EMBL/GenBank/DDBJ databases">
        <title>Ahniella affigens gen. nov., sp. nov., a gammaproteobacterium isolated from sandy soil near a stream.</title>
        <authorList>
            <person name="Ko Y."/>
            <person name="Kim J.-H."/>
        </authorList>
    </citation>
    <scope>NUCLEOTIDE SEQUENCE [LARGE SCALE GENOMIC DNA]</scope>
    <source>
        <strain evidence="2 3">D13</strain>
    </source>
</reference>
<dbReference type="PANTHER" id="PTHR43739">
    <property type="entry name" value="XYLOGLUCANASE (EUROFUNG)"/>
    <property type="match status" value="1"/>
</dbReference>
<sequence length="1120" mass="121445">MTEHARVFPFHGSRIALLVLMLAVNACTQAPKTAAESASEPESEAERETASRDWAEYQWQRRVNPETGRIDPDWYRRAERHRQQMPEYSTVLGREVAHRDQAKAAARWASLGPTNVAGRMRALVFDPRNANRMIVGGVSGGLWETQNGGASWQLLNDQTGNVNIGAIAVDARAPDTLFVGTGELYRNNAQPYSAMWGQGIYRSRDGGRTLVALTATENDNFRYVADILISRHDPNRLYAATNSGVWRSRDGGASWQQTLRPSNPQGVLLYEGCHDLQEIVDGDTDVILVSCASRSPNDRYYLPGTIFPAGCANGAAPCPAAIYRNANANASDQWQIVLSETAMGRTQMDASKSNPQIVYALSASIDPGPDRSGDFIGDYDNGLHALFRSNDGGRTWTAQVRNNSSDLLSTYLLSYGDGFDWRVCNQAADYYSAGWYNMALAVDPIDPNIVWAGGMELYRSDNGGVTFGKASYWKPFRDPSGAFGNQIYGVHADQHLLKFHPEFDGVQNRTLYTLNDGGIARTANARGTVNRAVNASCLPQNGMVSWEEITSGLVTGQYYTGTTTRNGSKVMGGLQDNGTLLTQSPPTWNHIFGGDGASVAIDPRNSNVLYVSYQYVNLRRSTDGGQSFTRATNGIQDNTVFIVPYVIDQNAPDRLWLGGTAMWRTNDQGRNWTRASAYFGNSFGHRITAIAVAPGNSNRVLAGNELAIYRQNAATSANTNTVWPNSSPRTGWVSSLTFDPGDANIAYATYSSFGGRHVYKSTDAGATWAAIDGTGATALPDVPVHVLVVDPTNRQRLFVGTDLGVFVSVDGGANWASEHNGFAKVITEHLAIADQENPPALYAFTYGRGVWKAPLGDFDGLADFAIDARISGSFFDPAQDGHGFTVHANQIGGARTLTAIWYVYQDGQPIWLYGFGEYSGNSATLTLYANTGAQFPPAFQPGQVQTSVWGTARLRFDDLNNGRVDWTSSVPGFSNGGMSLQRLTQPDRSAGSNTILGSCTSGAWFAPGQDGHGLVFEYLGDGRAAASWYAFVNGQPAWFNGVGTLSGNAVDIAAFSASGPDFPPDYRPADLQRASWGNLRFEQLGDNAARVTWQSTQPGFGSGSLDLVQLWRLDGLTCAP</sequence>
<accession>A0A2P1PSC2</accession>
<dbReference type="GO" id="GO:0010411">
    <property type="term" value="P:xyloglucan metabolic process"/>
    <property type="evidence" value="ECO:0007669"/>
    <property type="project" value="TreeGrafter"/>
</dbReference>
<evidence type="ECO:0008006" key="4">
    <source>
        <dbReference type="Google" id="ProtNLM"/>
    </source>
</evidence>
<dbReference type="Gene3D" id="2.130.10.10">
    <property type="entry name" value="YVTN repeat-like/Quinoprotein amine dehydrogenase"/>
    <property type="match status" value="5"/>
</dbReference>
<dbReference type="SUPFAM" id="SSF110296">
    <property type="entry name" value="Oligoxyloglucan reducing end-specific cellobiohydrolase"/>
    <property type="match status" value="2"/>
</dbReference>
<dbReference type="PANTHER" id="PTHR43739:SF5">
    <property type="entry name" value="EXO-ALPHA-SIALIDASE"/>
    <property type="match status" value="1"/>
</dbReference>
<feature type="region of interest" description="Disordered" evidence="1">
    <location>
        <begin position="33"/>
        <end position="52"/>
    </location>
</feature>
<dbReference type="RefSeq" id="WP_106891658.1">
    <property type="nucleotide sequence ID" value="NZ_CP027860.1"/>
</dbReference>
<name>A0A2P1PSC2_9GAMM</name>
<reference evidence="2 3" key="2">
    <citation type="submission" date="2018-03" db="EMBL/GenBank/DDBJ databases">
        <authorList>
            <person name="Keele B.F."/>
        </authorList>
    </citation>
    <scope>NUCLEOTIDE SEQUENCE [LARGE SCALE GENOMIC DNA]</scope>
    <source>
        <strain evidence="2 3">D13</strain>
    </source>
</reference>
<evidence type="ECO:0000256" key="1">
    <source>
        <dbReference type="SAM" id="MobiDB-lite"/>
    </source>
</evidence>
<gene>
    <name evidence="2" type="ORF">C7S18_11240</name>
</gene>
<dbReference type="KEGG" id="xba:C7S18_11240"/>
<organism evidence="2 3">
    <name type="scientific">Ahniella affigens</name>
    <dbReference type="NCBI Taxonomy" id="2021234"/>
    <lineage>
        <taxon>Bacteria</taxon>
        <taxon>Pseudomonadati</taxon>
        <taxon>Pseudomonadota</taxon>
        <taxon>Gammaproteobacteria</taxon>
        <taxon>Lysobacterales</taxon>
        <taxon>Rhodanobacteraceae</taxon>
        <taxon>Ahniella</taxon>
    </lineage>
</organism>
<dbReference type="CDD" id="cd15482">
    <property type="entry name" value="Sialidase_non-viral"/>
    <property type="match status" value="1"/>
</dbReference>
<evidence type="ECO:0000313" key="2">
    <source>
        <dbReference type="EMBL" id="AVP97738.1"/>
    </source>
</evidence>
<dbReference type="InterPro" id="IPR015943">
    <property type="entry name" value="WD40/YVTN_repeat-like_dom_sf"/>
</dbReference>
<proteinExistence type="predicted"/>
<protein>
    <recommendedName>
        <fullName evidence="4">Sortilin N-terminal domain-containing protein</fullName>
    </recommendedName>
</protein>